<feature type="compositionally biased region" description="Basic residues" evidence="1">
    <location>
        <begin position="26"/>
        <end position="35"/>
    </location>
</feature>
<feature type="compositionally biased region" description="Basic residues" evidence="1">
    <location>
        <begin position="141"/>
        <end position="156"/>
    </location>
</feature>
<feature type="region of interest" description="Disordered" evidence="1">
    <location>
        <begin position="77"/>
        <end position="96"/>
    </location>
</feature>
<feature type="region of interest" description="Disordered" evidence="1">
    <location>
        <begin position="104"/>
        <end position="156"/>
    </location>
</feature>
<evidence type="ECO:0000256" key="1">
    <source>
        <dbReference type="SAM" id="MobiDB-lite"/>
    </source>
</evidence>
<evidence type="ECO:0000313" key="2">
    <source>
        <dbReference type="EnsemblPlants" id="TuG1812S0001371900.01.T01"/>
    </source>
</evidence>
<evidence type="ECO:0000313" key="3">
    <source>
        <dbReference type="Proteomes" id="UP000015106"/>
    </source>
</evidence>
<protein>
    <submittedName>
        <fullName evidence="2">Uncharacterized protein</fullName>
    </submittedName>
</protein>
<accession>A0A8R7R8V1</accession>
<name>A0A8R7R8V1_TRIUA</name>
<keyword evidence="3" id="KW-1185">Reference proteome</keyword>
<feature type="region of interest" description="Disordered" evidence="1">
    <location>
        <begin position="1"/>
        <end position="63"/>
    </location>
</feature>
<dbReference type="Proteomes" id="UP000015106">
    <property type="component" value="Unassembled WGS sequence"/>
</dbReference>
<reference evidence="3" key="1">
    <citation type="journal article" date="2013" name="Nature">
        <title>Draft genome of the wheat A-genome progenitor Triticum urartu.</title>
        <authorList>
            <person name="Ling H.Q."/>
            <person name="Zhao S."/>
            <person name="Liu D."/>
            <person name="Wang J."/>
            <person name="Sun H."/>
            <person name="Zhang C."/>
            <person name="Fan H."/>
            <person name="Li D."/>
            <person name="Dong L."/>
            <person name="Tao Y."/>
            <person name="Gao C."/>
            <person name="Wu H."/>
            <person name="Li Y."/>
            <person name="Cui Y."/>
            <person name="Guo X."/>
            <person name="Zheng S."/>
            <person name="Wang B."/>
            <person name="Yu K."/>
            <person name="Liang Q."/>
            <person name="Yang W."/>
            <person name="Lou X."/>
            <person name="Chen J."/>
            <person name="Feng M."/>
            <person name="Jian J."/>
            <person name="Zhang X."/>
            <person name="Luo G."/>
            <person name="Jiang Y."/>
            <person name="Liu J."/>
            <person name="Wang Z."/>
            <person name="Sha Y."/>
            <person name="Zhang B."/>
            <person name="Wu H."/>
            <person name="Tang D."/>
            <person name="Shen Q."/>
            <person name="Xue P."/>
            <person name="Zou S."/>
            <person name="Wang X."/>
            <person name="Liu X."/>
            <person name="Wang F."/>
            <person name="Yang Y."/>
            <person name="An X."/>
            <person name="Dong Z."/>
            <person name="Zhang K."/>
            <person name="Zhang X."/>
            <person name="Luo M.C."/>
            <person name="Dvorak J."/>
            <person name="Tong Y."/>
            <person name="Wang J."/>
            <person name="Yang H."/>
            <person name="Li Z."/>
            <person name="Wang D."/>
            <person name="Zhang A."/>
            <person name="Wang J."/>
        </authorList>
    </citation>
    <scope>NUCLEOTIDE SEQUENCE</scope>
    <source>
        <strain evidence="3">cv. G1812</strain>
    </source>
</reference>
<dbReference type="Gramene" id="TuG1812S0001371900.01.T01">
    <property type="protein sequence ID" value="TuG1812S0001371900.01.T01"/>
    <property type="gene ID" value="TuG1812S0001371900.01"/>
</dbReference>
<dbReference type="EnsemblPlants" id="TuG1812S0001371900.01.T01">
    <property type="protein sequence ID" value="TuG1812S0001371900.01.T01"/>
    <property type="gene ID" value="TuG1812S0001371900.01"/>
</dbReference>
<dbReference type="AlphaFoldDB" id="A0A8R7R8V1"/>
<proteinExistence type="predicted"/>
<organism evidence="2 3">
    <name type="scientific">Triticum urartu</name>
    <name type="common">Red wild einkorn</name>
    <name type="synonym">Crithodium urartu</name>
    <dbReference type="NCBI Taxonomy" id="4572"/>
    <lineage>
        <taxon>Eukaryota</taxon>
        <taxon>Viridiplantae</taxon>
        <taxon>Streptophyta</taxon>
        <taxon>Embryophyta</taxon>
        <taxon>Tracheophyta</taxon>
        <taxon>Spermatophyta</taxon>
        <taxon>Magnoliopsida</taxon>
        <taxon>Liliopsida</taxon>
        <taxon>Poales</taxon>
        <taxon>Poaceae</taxon>
        <taxon>BOP clade</taxon>
        <taxon>Pooideae</taxon>
        <taxon>Triticodae</taxon>
        <taxon>Triticeae</taxon>
        <taxon>Triticinae</taxon>
        <taxon>Triticum</taxon>
    </lineage>
</organism>
<sequence length="156" mass="17094">RGHGRHRPPPLPRHGDRRVPAAAGRQLHHRHRRRRLVQELPLRRLPPVQERRAPPERGGAAAVPVREAGHVGVGHHRRAGLLHDPGGGAGGAVREQGLRGVRAALAAPGRVRRRRPAPPEPGLAAQVPGVRDAPRRPAGALHRRQLRVRPARPRQL</sequence>
<reference evidence="2" key="2">
    <citation type="submission" date="2022-06" db="UniProtKB">
        <authorList>
            <consortium name="EnsemblPlants"/>
        </authorList>
    </citation>
    <scope>IDENTIFICATION</scope>
</reference>